<reference evidence="2 3" key="1">
    <citation type="journal article" date="2019" name="Sci. Rep.">
        <title>Nanopore sequencing improves the draft genome of the human pathogenic amoeba Naegleria fowleri.</title>
        <authorList>
            <person name="Liechti N."/>
            <person name="Schurch N."/>
            <person name="Bruggmann R."/>
            <person name="Wittwer M."/>
        </authorList>
    </citation>
    <scope>NUCLEOTIDE SEQUENCE [LARGE SCALE GENOMIC DNA]</scope>
    <source>
        <strain evidence="2 3">ATCC 30894</strain>
    </source>
</reference>
<accession>A0A6A5BS59</accession>
<organism evidence="2 3">
    <name type="scientific">Naegleria fowleri</name>
    <name type="common">Brain eating amoeba</name>
    <dbReference type="NCBI Taxonomy" id="5763"/>
    <lineage>
        <taxon>Eukaryota</taxon>
        <taxon>Discoba</taxon>
        <taxon>Heterolobosea</taxon>
        <taxon>Tetramitia</taxon>
        <taxon>Eutetramitia</taxon>
        <taxon>Vahlkampfiidae</taxon>
        <taxon>Naegleria</taxon>
    </lineage>
</organism>
<dbReference type="AlphaFoldDB" id="A0A6A5BS59"/>
<feature type="coiled-coil region" evidence="1">
    <location>
        <begin position="67"/>
        <end position="251"/>
    </location>
</feature>
<keyword evidence="3" id="KW-1185">Reference proteome</keyword>
<dbReference type="VEuPathDB" id="AmoebaDB:NF0096120"/>
<dbReference type="GeneID" id="68112148"/>
<dbReference type="Proteomes" id="UP000444721">
    <property type="component" value="Unassembled WGS sequence"/>
</dbReference>
<gene>
    <name evidence="2" type="ORF">FDP41_004930</name>
</gene>
<evidence type="ECO:0000313" key="3">
    <source>
        <dbReference type="Proteomes" id="UP000444721"/>
    </source>
</evidence>
<comment type="caution">
    <text evidence="2">The sequence shown here is derived from an EMBL/GenBank/DDBJ whole genome shotgun (WGS) entry which is preliminary data.</text>
</comment>
<dbReference type="VEuPathDB" id="AmoebaDB:FDP41_004930"/>
<evidence type="ECO:0000313" key="2">
    <source>
        <dbReference type="EMBL" id="KAF0976255.1"/>
    </source>
</evidence>
<dbReference type="RefSeq" id="XP_044560968.1">
    <property type="nucleotide sequence ID" value="XM_044708399.1"/>
</dbReference>
<evidence type="ECO:0000256" key="1">
    <source>
        <dbReference type="SAM" id="Coils"/>
    </source>
</evidence>
<proteinExistence type="predicted"/>
<keyword evidence="1" id="KW-0175">Coiled coil</keyword>
<protein>
    <submittedName>
        <fullName evidence="2">Uncharacterized protein</fullName>
    </submittedName>
</protein>
<sequence>MKDSKEDGDEASLDVVNNEFDRLEWFTKDSFSKVVHEFNKEFDDLLRVMCQREETAGSLLMKRDDQRIRSERKIAELQTENNELKQQLDDEILSSVRKEELIKENNQNNKILIASLQSEIKALSDEVREKEQQIQQLKNEVESKIKENGKTIKRLENVTQQFTQLQDVHNKMKQDSGTTSEKYRALFWESDLKRINLEQEVLDLKKKLQEQQQLTSPQIQNTNTGELEGKIVLLKSQLKASERKKRALQITSQRNWKKTVGNIQQTKGK</sequence>
<name>A0A6A5BS59_NAEFO</name>
<dbReference type="VEuPathDB" id="AmoebaDB:NfTy_086340"/>
<dbReference type="EMBL" id="VFQX01000041">
    <property type="protein sequence ID" value="KAF0976255.1"/>
    <property type="molecule type" value="Genomic_DNA"/>
</dbReference>